<feature type="compositionally biased region" description="Low complexity" evidence="1">
    <location>
        <begin position="81"/>
        <end position="96"/>
    </location>
</feature>
<feature type="region of interest" description="Disordered" evidence="1">
    <location>
        <begin position="81"/>
        <end position="102"/>
    </location>
</feature>
<comment type="caution">
    <text evidence="2">The sequence shown here is derived from an EMBL/GenBank/DDBJ whole genome shotgun (WGS) entry which is preliminary data.</text>
</comment>
<dbReference type="AlphaFoldDB" id="A0A812UU92"/>
<dbReference type="Proteomes" id="UP000604046">
    <property type="component" value="Unassembled WGS sequence"/>
</dbReference>
<evidence type="ECO:0000256" key="1">
    <source>
        <dbReference type="SAM" id="MobiDB-lite"/>
    </source>
</evidence>
<sequence length="102" mass="10980">MPWGTLIRLCSFSFQTAEPLKSDAMERPNDQRLIQALGLELPKVTRDLMTRSMLQGPDGTQQRLCVNGTRNGTTQVAQEVAQAAAEPAGAGTGTAPNSRQQP</sequence>
<proteinExistence type="predicted"/>
<protein>
    <submittedName>
        <fullName evidence="2">Uncharacterized protein</fullName>
    </submittedName>
</protein>
<reference evidence="2" key="1">
    <citation type="submission" date="2021-02" db="EMBL/GenBank/DDBJ databases">
        <authorList>
            <person name="Dougan E. K."/>
            <person name="Rhodes N."/>
            <person name="Thang M."/>
            <person name="Chan C."/>
        </authorList>
    </citation>
    <scope>NUCLEOTIDE SEQUENCE</scope>
</reference>
<accession>A0A812UU92</accession>
<gene>
    <name evidence="2" type="ORF">SNAT2548_LOCUS33275</name>
</gene>
<organism evidence="2 3">
    <name type="scientific">Symbiodinium natans</name>
    <dbReference type="NCBI Taxonomy" id="878477"/>
    <lineage>
        <taxon>Eukaryota</taxon>
        <taxon>Sar</taxon>
        <taxon>Alveolata</taxon>
        <taxon>Dinophyceae</taxon>
        <taxon>Suessiales</taxon>
        <taxon>Symbiodiniaceae</taxon>
        <taxon>Symbiodinium</taxon>
    </lineage>
</organism>
<name>A0A812UU92_9DINO</name>
<dbReference type="EMBL" id="CAJNDS010002747">
    <property type="protein sequence ID" value="CAE7583272.1"/>
    <property type="molecule type" value="Genomic_DNA"/>
</dbReference>
<evidence type="ECO:0000313" key="2">
    <source>
        <dbReference type="EMBL" id="CAE7583272.1"/>
    </source>
</evidence>
<keyword evidence="3" id="KW-1185">Reference proteome</keyword>
<evidence type="ECO:0000313" key="3">
    <source>
        <dbReference type="Proteomes" id="UP000604046"/>
    </source>
</evidence>